<protein>
    <submittedName>
        <fullName evidence="3">Uncharacterized protein</fullName>
    </submittedName>
</protein>
<dbReference type="InterPro" id="IPR019425">
    <property type="entry name" value="7TM_GPCR_serpentine_rcpt_Srt"/>
</dbReference>
<reference evidence="3" key="1">
    <citation type="submission" date="2022-11" db="UniProtKB">
        <authorList>
            <consortium name="WormBaseParasite"/>
        </authorList>
    </citation>
    <scope>IDENTIFICATION</scope>
</reference>
<keyword evidence="1" id="KW-0472">Membrane</keyword>
<feature type="transmembrane region" description="Helical" evidence="1">
    <location>
        <begin position="54"/>
        <end position="75"/>
    </location>
</feature>
<dbReference type="AlphaFoldDB" id="A0A915KB49"/>
<evidence type="ECO:0000313" key="3">
    <source>
        <dbReference type="WBParaSite" id="nRc.2.0.1.t35932-RA"/>
    </source>
</evidence>
<dbReference type="SUPFAM" id="SSF81321">
    <property type="entry name" value="Family A G protein-coupled receptor-like"/>
    <property type="match status" value="1"/>
</dbReference>
<name>A0A915KB49_ROMCU</name>
<keyword evidence="1" id="KW-0812">Transmembrane</keyword>
<feature type="transmembrane region" description="Helical" evidence="1">
    <location>
        <begin position="87"/>
        <end position="106"/>
    </location>
</feature>
<dbReference type="Proteomes" id="UP000887565">
    <property type="component" value="Unplaced"/>
</dbReference>
<keyword evidence="1" id="KW-1133">Transmembrane helix</keyword>
<accession>A0A915KB49</accession>
<dbReference type="Pfam" id="PF10321">
    <property type="entry name" value="7TM_GPCR_Srt"/>
    <property type="match status" value="1"/>
</dbReference>
<proteinExistence type="predicted"/>
<evidence type="ECO:0000313" key="2">
    <source>
        <dbReference type="Proteomes" id="UP000887565"/>
    </source>
</evidence>
<dbReference type="PANTHER" id="PTHR23021">
    <property type="entry name" value="SERPENTINE RECEPTOR, CLASS T"/>
    <property type="match status" value="1"/>
</dbReference>
<organism evidence="2 3">
    <name type="scientific">Romanomermis culicivorax</name>
    <name type="common">Nematode worm</name>
    <dbReference type="NCBI Taxonomy" id="13658"/>
    <lineage>
        <taxon>Eukaryota</taxon>
        <taxon>Metazoa</taxon>
        <taxon>Ecdysozoa</taxon>
        <taxon>Nematoda</taxon>
        <taxon>Enoplea</taxon>
        <taxon>Dorylaimia</taxon>
        <taxon>Mermithida</taxon>
        <taxon>Mermithoidea</taxon>
        <taxon>Mermithidae</taxon>
        <taxon>Romanomermis</taxon>
    </lineage>
</organism>
<evidence type="ECO:0000256" key="1">
    <source>
        <dbReference type="SAM" id="Phobius"/>
    </source>
</evidence>
<sequence length="170" mass="18852">MLPNKKVTEIGTVVKSALHSALAVNFSARKIVEGERSQIVSESIAHNNRKENKVLLQAVVLCSMDIATIVTYLIVELLPHSRWTSLISNYVWLFCAGNCPLIYLTLNSVVRARFLKMFCKNRIVPTSSDGPLMIGTPQDTIVTAGKLFLDDIIVRHCELLERLGSIIACV</sequence>
<keyword evidence="2" id="KW-1185">Reference proteome</keyword>
<dbReference type="WBParaSite" id="nRc.2.0.1.t35932-RA">
    <property type="protein sequence ID" value="nRc.2.0.1.t35932-RA"/>
    <property type="gene ID" value="nRc.2.0.1.g35932"/>
</dbReference>